<dbReference type="EMBL" id="FNCA01000007">
    <property type="protein sequence ID" value="SDG10718.1"/>
    <property type="molecule type" value="Genomic_DNA"/>
</dbReference>
<sequence>MNENVKEILVRELEAELDSAKKISVQEIADEIHNMGFQCLICGKCCRRDSGDNRVAITIKEIHNIENQSNLTLEEIAEPFVMETESSEEECKINAADELIDEDGNIHTFGWMLRRKDNGDCSFIPDDTTDHRCSIYKLRPLLCSTYPFYMEELRLNTSECEGIGKEIGSQESYELAELLLKRYILELEDTILTYKNYNGFETGENGQNIAESCLKQGYLSYIVHYSEGSYRIVKNI</sequence>
<accession>A0A7Z7FD35</accession>
<dbReference type="InterPro" id="IPR005358">
    <property type="entry name" value="Puta_zinc/iron-chelating_dom"/>
</dbReference>
<evidence type="ECO:0008006" key="3">
    <source>
        <dbReference type="Google" id="ProtNLM"/>
    </source>
</evidence>
<dbReference type="RefSeq" id="WP_091710467.1">
    <property type="nucleotide sequence ID" value="NZ_FNCA01000007.1"/>
</dbReference>
<name>A0A7Z7FD35_9EURY</name>
<dbReference type="OrthoDB" id="36424at2157"/>
<organism evidence="1 2">
    <name type="scientific">Methanolobus vulcani</name>
    <dbReference type="NCBI Taxonomy" id="38026"/>
    <lineage>
        <taxon>Archaea</taxon>
        <taxon>Methanobacteriati</taxon>
        <taxon>Methanobacteriota</taxon>
        <taxon>Stenosarchaea group</taxon>
        <taxon>Methanomicrobia</taxon>
        <taxon>Methanosarcinales</taxon>
        <taxon>Methanosarcinaceae</taxon>
        <taxon>Methanolobus</taxon>
    </lineage>
</organism>
<evidence type="ECO:0000313" key="2">
    <source>
        <dbReference type="Proteomes" id="UP000199259"/>
    </source>
</evidence>
<dbReference type="AlphaFoldDB" id="A0A7Z7FD35"/>
<evidence type="ECO:0000313" key="1">
    <source>
        <dbReference type="EMBL" id="SDG10718.1"/>
    </source>
</evidence>
<keyword evidence="2" id="KW-1185">Reference proteome</keyword>
<dbReference type="PANTHER" id="PTHR35866">
    <property type="entry name" value="PUTATIVE-RELATED"/>
    <property type="match status" value="1"/>
</dbReference>
<comment type="caution">
    <text evidence="1">The sequence shown here is derived from an EMBL/GenBank/DDBJ whole genome shotgun (WGS) entry which is preliminary data.</text>
</comment>
<gene>
    <name evidence="1" type="ORF">SAMN04488589_2173</name>
</gene>
<reference evidence="1 2" key="1">
    <citation type="submission" date="2016-10" db="EMBL/GenBank/DDBJ databases">
        <authorList>
            <person name="Varghese N."/>
            <person name="Submissions S."/>
        </authorList>
    </citation>
    <scope>NUCLEOTIDE SEQUENCE [LARGE SCALE GENOMIC DNA]</scope>
    <source>
        <strain evidence="1 2">PL 12/M</strain>
    </source>
</reference>
<proteinExistence type="predicted"/>
<dbReference type="Pfam" id="PF03692">
    <property type="entry name" value="CxxCxxCC"/>
    <property type="match status" value="1"/>
</dbReference>
<dbReference type="Proteomes" id="UP000199259">
    <property type="component" value="Unassembled WGS sequence"/>
</dbReference>
<dbReference type="PANTHER" id="PTHR35866:SF2">
    <property type="entry name" value="YKGJ FAMILY CYSTEINE CLUSTER PROTEIN"/>
    <property type="match status" value="1"/>
</dbReference>
<protein>
    <recommendedName>
        <fullName evidence="3">Zinc-or iron-chelating domain-containing protein</fullName>
    </recommendedName>
</protein>